<evidence type="ECO:0000259" key="1">
    <source>
        <dbReference type="SMART" id="SM01058"/>
    </source>
</evidence>
<reference evidence="2 3" key="1">
    <citation type="submission" date="2019-06" db="EMBL/GenBank/DDBJ databases">
        <title>Genome sequence of Litorilinea aerophila BAA-2444.</title>
        <authorList>
            <person name="Maclea K.S."/>
            <person name="Maurais E.G."/>
            <person name="Iannazzi L.C."/>
        </authorList>
    </citation>
    <scope>NUCLEOTIDE SEQUENCE [LARGE SCALE GENOMIC DNA]</scope>
    <source>
        <strain evidence="2 3">ATCC BAA-2444</strain>
    </source>
</reference>
<dbReference type="PANTHER" id="PTHR38447:SF1">
    <property type="entry name" value="RNA POLYMERASE-BINDING TRANSCRIPTION FACTOR CARD"/>
    <property type="match status" value="1"/>
</dbReference>
<dbReference type="AlphaFoldDB" id="A0A540V9G0"/>
<dbReference type="RefSeq" id="WP_141612245.1">
    <property type="nucleotide sequence ID" value="NZ_VIGC02000041.1"/>
</dbReference>
<gene>
    <name evidence="2" type="ORF">FKZ61_21595</name>
</gene>
<evidence type="ECO:0000313" key="2">
    <source>
        <dbReference type="EMBL" id="TQE93384.1"/>
    </source>
</evidence>
<dbReference type="InterPro" id="IPR052531">
    <property type="entry name" value="CarD-like_regulator"/>
</dbReference>
<dbReference type="OrthoDB" id="9786074at2"/>
<dbReference type="EMBL" id="VIGC01000041">
    <property type="protein sequence ID" value="TQE93384.1"/>
    <property type="molecule type" value="Genomic_DNA"/>
</dbReference>
<dbReference type="PANTHER" id="PTHR38447">
    <property type="entry name" value="TRANSCRIPTION FACTOR YDEB-RELATED"/>
    <property type="match status" value="1"/>
</dbReference>
<dbReference type="InterPro" id="IPR003711">
    <property type="entry name" value="CarD-like/TRCF_RID"/>
</dbReference>
<sequence length="175" mass="20020">MQFAVGQNIVHPSHGAGTVIDVQNQELVEGFRRYYVIRFDGKRLTVHVPFRRTDEVGLRKVMSRSKCQDVLDTLRKLPKPLPSNFKERRKLIENLIHSGQPTKIAEAVRELNWRGEEKRLNTADSDLLAQGREMLIQEMALATGADPMEIRQRIDRALEASVQAKLAEQNRGVEH</sequence>
<dbReference type="InParanoid" id="A0A540V9G0"/>
<dbReference type="InterPro" id="IPR048792">
    <property type="entry name" value="CarD_C"/>
</dbReference>
<dbReference type="InterPro" id="IPR036101">
    <property type="entry name" value="CarD-like/TRCF_RID_sf"/>
</dbReference>
<dbReference type="GO" id="GO:0009303">
    <property type="term" value="P:rRNA transcription"/>
    <property type="evidence" value="ECO:0007669"/>
    <property type="project" value="TreeGrafter"/>
</dbReference>
<protein>
    <recommendedName>
        <fullName evidence="1">CarD-like/TRCF RNAP-interacting domain-containing protein</fullName>
    </recommendedName>
</protein>
<dbReference type="InterPro" id="IPR042215">
    <property type="entry name" value="CarD-like_C"/>
</dbReference>
<dbReference type="Gene3D" id="1.20.58.1290">
    <property type="entry name" value="CarD-like, C-terminal domain"/>
    <property type="match status" value="1"/>
</dbReference>
<dbReference type="Proteomes" id="UP000317371">
    <property type="component" value="Unassembled WGS sequence"/>
</dbReference>
<dbReference type="Pfam" id="PF21095">
    <property type="entry name" value="CarD_C"/>
    <property type="match status" value="1"/>
</dbReference>
<dbReference type="Gene3D" id="2.40.10.170">
    <property type="match status" value="1"/>
</dbReference>
<evidence type="ECO:0000313" key="3">
    <source>
        <dbReference type="Proteomes" id="UP000317371"/>
    </source>
</evidence>
<dbReference type="FunCoup" id="A0A540V9G0">
    <property type="interactions" value="5"/>
</dbReference>
<dbReference type="SMART" id="SM01058">
    <property type="entry name" value="CarD_TRCF"/>
    <property type="match status" value="1"/>
</dbReference>
<comment type="caution">
    <text evidence="2">The sequence shown here is derived from an EMBL/GenBank/DDBJ whole genome shotgun (WGS) entry which is preliminary data.</text>
</comment>
<dbReference type="Pfam" id="PF02559">
    <property type="entry name" value="CarD_TRCF_RID"/>
    <property type="match status" value="1"/>
</dbReference>
<name>A0A540V9G0_9CHLR</name>
<keyword evidence="3" id="KW-1185">Reference proteome</keyword>
<organism evidence="2 3">
    <name type="scientific">Litorilinea aerophila</name>
    <dbReference type="NCBI Taxonomy" id="1204385"/>
    <lineage>
        <taxon>Bacteria</taxon>
        <taxon>Bacillati</taxon>
        <taxon>Chloroflexota</taxon>
        <taxon>Caldilineae</taxon>
        <taxon>Caldilineales</taxon>
        <taxon>Caldilineaceae</taxon>
        <taxon>Litorilinea</taxon>
    </lineage>
</organism>
<accession>A0A540V9G0</accession>
<proteinExistence type="predicted"/>
<dbReference type="SUPFAM" id="SSF141259">
    <property type="entry name" value="CarD-like"/>
    <property type="match status" value="1"/>
</dbReference>
<feature type="domain" description="CarD-like/TRCF RNAP-interacting" evidence="1">
    <location>
        <begin position="2"/>
        <end position="112"/>
    </location>
</feature>